<dbReference type="Proteomes" id="UP000290289">
    <property type="component" value="Chromosome 17"/>
</dbReference>
<name>A0A498HBA2_MALDO</name>
<feature type="signal peptide" evidence="1">
    <location>
        <begin position="1"/>
        <end position="20"/>
    </location>
</feature>
<evidence type="ECO:0000313" key="2">
    <source>
        <dbReference type="EMBL" id="RXH68748.1"/>
    </source>
</evidence>
<comment type="caution">
    <text evidence="2">The sequence shown here is derived from an EMBL/GenBank/DDBJ whole genome shotgun (WGS) entry which is preliminary data.</text>
</comment>
<evidence type="ECO:0000313" key="3">
    <source>
        <dbReference type="Proteomes" id="UP000290289"/>
    </source>
</evidence>
<sequence>MARLTLLILVLVIFLGSLIAADSRRIVEGQQQALHARPQGLLDSRRLLQQLVAHYHGRVQLDSSTDRRVPGGPDSQHH</sequence>
<organism evidence="2 3">
    <name type="scientific">Malus domestica</name>
    <name type="common">Apple</name>
    <name type="synonym">Pyrus malus</name>
    <dbReference type="NCBI Taxonomy" id="3750"/>
    <lineage>
        <taxon>Eukaryota</taxon>
        <taxon>Viridiplantae</taxon>
        <taxon>Streptophyta</taxon>
        <taxon>Embryophyta</taxon>
        <taxon>Tracheophyta</taxon>
        <taxon>Spermatophyta</taxon>
        <taxon>Magnoliopsida</taxon>
        <taxon>eudicotyledons</taxon>
        <taxon>Gunneridae</taxon>
        <taxon>Pentapetalae</taxon>
        <taxon>rosids</taxon>
        <taxon>fabids</taxon>
        <taxon>Rosales</taxon>
        <taxon>Rosaceae</taxon>
        <taxon>Amygdaloideae</taxon>
        <taxon>Maleae</taxon>
        <taxon>Malus</taxon>
    </lineage>
</organism>
<gene>
    <name evidence="2" type="ORF">DVH24_031081</name>
</gene>
<reference evidence="2 3" key="1">
    <citation type="submission" date="2018-10" db="EMBL/GenBank/DDBJ databases">
        <title>A high-quality apple genome assembly.</title>
        <authorList>
            <person name="Hu J."/>
        </authorList>
    </citation>
    <scope>NUCLEOTIDE SEQUENCE [LARGE SCALE GENOMIC DNA]</scope>
    <source>
        <strain evidence="3">cv. HFTH1</strain>
        <tissue evidence="2">Young leaf</tissue>
    </source>
</reference>
<dbReference type="EMBL" id="RDQH01000343">
    <property type="protein sequence ID" value="RXH68748.1"/>
    <property type="molecule type" value="Genomic_DNA"/>
</dbReference>
<accession>A0A498HBA2</accession>
<evidence type="ECO:0008006" key="4">
    <source>
        <dbReference type="Google" id="ProtNLM"/>
    </source>
</evidence>
<feature type="chain" id="PRO_5019849232" description="CLAVATA3/ESR (CLE)-related protein 5-like" evidence="1">
    <location>
        <begin position="21"/>
        <end position="78"/>
    </location>
</feature>
<keyword evidence="3" id="KW-1185">Reference proteome</keyword>
<proteinExistence type="predicted"/>
<dbReference type="AlphaFoldDB" id="A0A498HBA2"/>
<evidence type="ECO:0000256" key="1">
    <source>
        <dbReference type="SAM" id="SignalP"/>
    </source>
</evidence>
<protein>
    <recommendedName>
        <fullName evidence="4">CLAVATA3/ESR (CLE)-related protein 5-like</fullName>
    </recommendedName>
</protein>
<keyword evidence="1" id="KW-0732">Signal</keyword>